<reference evidence="1 2" key="1">
    <citation type="submission" date="2017-01" db="EMBL/GenBank/DDBJ databases">
        <authorList>
            <person name="Mah S.A."/>
            <person name="Swanson W.J."/>
            <person name="Moy G.W."/>
            <person name="Vacquier V.D."/>
        </authorList>
    </citation>
    <scope>NUCLEOTIDE SEQUENCE [LARGE SCALE GENOMIC DNA]</scope>
    <source>
        <strain evidence="1 2">DSM 7027</strain>
    </source>
</reference>
<dbReference type="EMBL" id="FTMN01000013">
    <property type="protein sequence ID" value="SIQ99902.1"/>
    <property type="molecule type" value="Genomic_DNA"/>
</dbReference>
<dbReference type="Proteomes" id="UP000186895">
    <property type="component" value="Unassembled WGS sequence"/>
</dbReference>
<proteinExistence type="predicted"/>
<evidence type="ECO:0000313" key="1">
    <source>
        <dbReference type="EMBL" id="SIQ99902.1"/>
    </source>
</evidence>
<dbReference type="STRING" id="49186.SAMN05421647_11377"/>
<sequence>MRPILYCFGRDFRYQVTNLELVTEASDALNYIFNLFIRLPLYVKKIVFYFRVTPFWLYITGRNITAEPSFSCCYE</sequence>
<evidence type="ECO:0000313" key="2">
    <source>
        <dbReference type="Proteomes" id="UP000186895"/>
    </source>
</evidence>
<protein>
    <submittedName>
        <fullName evidence="1">Uncharacterized protein</fullName>
    </submittedName>
</protein>
<keyword evidence="2" id="KW-1185">Reference proteome</keyword>
<name>A0A1N6XC22_9GAMM</name>
<accession>A0A1N6XC22</accession>
<organism evidence="1 2">
    <name type="scientific">Marinobacterium stanieri</name>
    <dbReference type="NCBI Taxonomy" id="49186"/>
    <lineage>
        <taxon>Bacteria</taxon>
        <taxon>Pseudomonadati</taxon>
        <taxon>Pseudomonadota</taxon>
        <taxon>Gammaproteobacteria</taxon>
        <taxon>Oceanospirillales</taxon>
        <taxon>Oceanospirillaceae</taxon>
        <taxon>Marinobacterium</taxon>
    </lineage>
</organism>
<gene>
    <name evidence="1" type="ORF">SAMN05421647_11377</name>
</gene>
<dbReference type="AlphaFoldDB" id="A0A1N6XC22"/>